<name>A0ABR3QG00_9TREE</name>
<dbReference type="Proteomes" id="UP001565368">
    <property type="component" value="Unassembled WGS sequence"/>
</dbReference>
<sequence length="1212" mass="131550">MLGAAAALWALVLARSAAATVLVSAFSDCSSQYEPVAPVANRLVVSDVFVQLAKGDESMRLGLNGAGSDVLRFDVIGTSPSVLSGYSNSTEKLATIFTTTKEAGVVQFKSSGWLCNSIFPANLTSEYIPGNMTYCPLPAGPFGINASVPLYNVHALTTIHSRIHVVETSEPAQTIMCVDVYVTPYDDGSWPYKLFLWFPASLAIAFWIVTWAARFAAGWLIGADRRGSGHREAAMLKWGTMLISGLSGERLGVSAALLRFVTPGLRDILHHIQFVTMLGMISVSWPAFFYPIVAQSAWADLLWNATIVSSNHTQLFSDHYTPPEKFALQMNDTKYPLYLNGTATNKLLDLNSTRDGIDSFAFVVGLRPQDMFGTCLSLFLMLAGVIIIVSLILWIVHGLAEWFSTETKVVVARTPVRPGPRPYNTNRSSYISSNGGHSNGHSRSSSNAKEWYDPRSSQNEFGQVPLTPASTTPRAAATPTVPSKFRRIWSRFTPRGEAGAFHFAALYGNLLRLIIAFHFPVTAVSVYHLTLHRTSIVSKVFAALAFAFISVAIPTFIMYKISRTPTGKLYEAARTLLGLGPIYNVYEQEKQLYRTLPLVGSLLSGIAIGAGQGSGLAQTIVLIVVELVVFLATAVWSPWGQGAGMGGTVIFTSIARISSIVLAMILAPNVSVEEGSQQWLAYVVLILQSLVFLFYFFMVLVKILEGVIRLFGGGTFDESNHPIDGGIFAAIIDLDCLNGVRGGKAAARKKRKRDSRQLQRNVSVAGSLTTQMMLDRHSQGVERQLGGYTRASMHAQRAYYPVSNPSVDHLGRRSMSDQGSIASMSDENRIMDMWRPMVTPTHGYSDIQPLASPSEKSPVNSPRRHSAGWPQTAPLIRVSDEKGSQFKPQHARARSSSAIVEELASPTSPMAPPIRAMSTSPRLPHHGSLSVPTTPTYPPARGMRPDNNGVRPPPLTISKRRSLNNIAIEEEDAGGPSEASKRRSAWFGRSGGDDRARTRRSYDDDDSDDEPGPRRPRRRYRNQRQEGVDPETSPRAPRGFRALFTRKAKLDERTRDENSARKAAKMNESAAIFTGVEAPSQSNGGSSGFRVQRKNQPAPRPRPVSGTSGSAVPLLAAPPPSSFKVARMRQSGPSPGRTPPMVSPSPSALEALQNVAEEPHGGPSHHVNRPPPRPSPSGSSMSSPQRTPDPTVQAGSSGGYASDLFVTLRPSG</sequence>
<feature type="transmembrane region" description="Helical" evidence="2">
    <location>
        <begin position="371"/>
        <end position="396"/>
    </location>
</feature>
<feature type="chain" id="PRO_5046499340" description="TRP C-terminal domain-containing protein" evidence="3">
    <location>
        <begin position="20"/>
        <end position="1212"/>
    </location>
</feature>
<dbReference type="RefSeq" id="XP_069213575.1">
    <property type="nucleotide sequence ID" value="XM_069350031.1"/>
</dbReference>
<keyword evidence="2" id="KW-0812">Transmembrane</keyword>
<organism evidence="5 6">
    <name type="scientific">Vanrija albida</name>
    <dbReference type="NCBI Taxonomy" id="181172"/>
    <lineage>
        <taxon>Eukaryota</taxon>
        <taxon>Fungi</taxon>
        <taxon>Dikarya</taxon>
        <taxon>Basidiomycota</taxon>
        <taxon>Agaricomycotina</taxon>
        <taxon>Tremellomycetes</taxon>
        <taxon>Trichosporonales</taxon>
        <taxon>Trichosporonaceae</taxon>
        <taxon>Vanrija</taxon>
    </lineage>
</organism>
<evidence type="ECO:0000313" key="5">
    <source>
        <dbReference type="EMBL" id="KAL1413631.1"/>
    </source>
</evidence>
<keyword evidence="2" id="KW-0472">Membrane</keyword>
<feature type="transmembrane region" description="Helical" evidence="2">
    <location>
        <begin position="194"/>
        <end position="221"/>
    </location>
</feature>
<evidence type="ECO:0000256" key="1">
    <source>
        <dbReference type="SAM" id="MobiDB-lite"/>
    </source>
</evidence>
<feature type="compositionally biased region" description="Polar residues" evidence="1">
    <location>
        <begin position="1185"/>
        <end position="1195"/>
    </location>
</feature>
<evidence type="ECO:0000256" key="3">
    <source>
        <dbReference type="SAM" id="SignalP"/>
    </source>
</evidence>
<evidence type="ECO:0000256" key="2">
    <source>
        <dbReference type="SAM" id="Phobius"/>
    </source>
</evidence>
<keyword evidence="2" id="KW-1133">Transmembrane helix</keyword>
<dbReference type="EMBL" id="JBBXJM010000001">
    <property type="protein sequence ID" value="KAL1413631.1"/>
    <property type="molecule type" value="Genomic_DNA"/>
</dbReference>
<accession>A0ABR3QG00</accession>
<feature type="transmembrane region" description="Helical" evidence="2">
    <location>
        <begin position="616"/>
        <end position="636"/>
    </location>
</feature>
<feature type="transmembrane region" description="Helical" evidence="2">
    <location>
        <begin position="536"/>
        <end position="559"/>
    </location>
</feature>
<gene>
    <name evidence="5" type="ORF">Q8F55_001409</name>
</gene>
<feature type="transmembrane region" description="Helical" evidence="2">
    <location>
        <begin position="592"/>
        <end position="610"/>
    </location>
</feature>
<feature type="compositionally biased region" description="Low complexity" evidence="1">
    <location>
        <begin position="427"/>
        <end position="447"/>
    </location>
</feature>
<evidence type="ECO:0000313" key="6">
    <source>
        <dbReference type="Proteomes" id="UP001565368"/>
    </source>
</evidence>
<feature type="transmembrane region" description="Helical" evidence="2">
    <location>
        <begin position="274"/>
        <end position="293"/>
    </location>
</feature>
<feature type="region of interest" description="Disordered" evidence="1">
    <location>
        <begin position="415"/>
        <end position="458"/>
    </location>
</feature>
<feature type="region of interest" description="Disordered" evidence="1">
    <location>
        <begin position="840"/>
        <end position="1212"/>
    </location>
</feature>
<dbReference type="Pfam" id="PF06011">
    <property type="entry name" value="TRP"/>
    <property type="match status" value="1"/>
</dbReference>
<keyword evidence="3" id="KW-0732">Signal</keyword>
<proteinExistence type="predicted"/>
<dbReference type="InterPro" id="IPR010308">
    <property type="entry name" value="TRP_C"/>
</dbReference>
<comment type="caution">
    <text evidence="5">The sequence shown here is derived from an EMBL/GenBank/DDBJ whole genome shotgun (WGS) entry which is preliminary data.</text>
</comment>
<dbReference type="PANTHER" id="PTHR31145:SF6">
    <property type="entry name" value="INTEGRAL MEMBRANE PROTEIN (AFU_ORTHOLOGUE AFUA_7G01610)"/>
    <property type="match status" value="1"/>
</dbReference>
<feature type="transmembrane region" description="Helical" evidence="2">
    <location>
        <begin position="510"/>
        <end position="530"/>
    </location>
</feature>
<dbReference type="InterPro" id="IPR040241">
    <property type="entry name" value="TRP_Flc/Pkd2-like"/>
</dbReference>
<protein>
    <recommendedName>
        <fullName evidence="4">TRP C-terminal domain-containing protein</fullName>
    </recommendedName>
</protein>
<keyword evidence="6" id="KW-1185">Reference proteome</keyword>
<dbReference type="PANTHER" id="PTHR31145">
    <property type="entry name" value="INTEGRAL MEMBRANE PROTEIN (AFU_ORTHOLOGUE AFUA_7G01610)"/>
    <property type="match status" value="1"/>
</dbReference>
<feature type="domain" description="TRP C-terminal" evidence="4">
    <location>
        <begin position="506"/>
        <end position="704"/>
    </location>
</feature>
<dbReference type="GeneID" id="95982452"/>
<feature type="transmembrane region" description="Helical" evidence="2">
    <location>
        <begin position="648"/>
        <end position="667"/>
    </location>
</feature>
<feature type="compositionally biased region" description="Basic and acidic residues" evidence="1">
    <location>
        <begin position="1048"/>
        <end position="1060"/>
    </location>
</feature>
<feature type="signal peptide" evidence="3">
    <location>
        <begin position="1"/>
        <end position="19"/>
    </location>
</feature>
<feature type="transmembrane region" description="Helical" evidence="2">
    <location>
        <begin position="679"/>
        <end position="701"/>
    </location>
</feature>
<evidence type="ECO:0000259" key="4">
    <source>
        <dbReference type="Pfam" id="PF06011"/>
    </source>
</evidence>
<feature type="compositionally biased region" description="Basic and acidic residues" evidence="1">
    <location>
        <begin position="991"/>
        <end position="1002"/>
    </location>
</feature>
<reference evidence="5 6" key="1">
    <citation type="submission" date="2023-08" db="EMBL/GenBank/DDBJ databases">
        <title>Annotated Genome Sequence of Vanrija albida AlHP1.</title>
        <authorList>
            <person name="Herzog R."/>
        </authorList>
    </citation>
    <scope>NUCLEOTIDE SEQUENCE [LARGE SCALE GENOMIC DNA]</scope>
    <source>
        <strain evidence="5 6">AlHP1</strain>
    </source>
</reference>